<dbReference type="SUPFAM" id="SSF74982">
    <property type="entry name" value="Small protein B (SmpB)"/>
    <property type="match status" value="1"/>
</dbReference>
<dbReference type="GO" id="GO:0003723">
    <property type="term" value="F:RNA binding"/>
    <property type="evidence" value="ECO:0007669"/>
    <property type="project" value="UniProtKB-UniRule"/>
</dbReference>
<organism evidence="4 5">
    <name type="scientific">Anaeromicropila populeti</name>
    <dbReference type="NCBI Taxonomy" id="37658"/>
    <lineage>
        <taxon>Bacteria</taxon>
        <taxon>Bacillati</taxon>
        <taxon>Bacillota</taxon>
        <taxon>Clostridia</taxon>
        <taxon>Lachnospirales</taxon>
        <taxon>Lachnospiraceae</taxon>
        <taxon>Anaeromicropila</taxon>
    </lineage>
</organism>
<accession>A0A1I6IKJ6</accession>
<evidence type="ECO:0000313" key="5">
    <source>
        <dbReference type="Proteomes" id="UP000199659"/>
    </source>
</evidence>
<reference evidence="4 5" key="1">
    <citation type="submission" date="2016-10" db="EMBL/GenBank/DDBJ databases">
        <authorList>
            <person name="de Groot N.N."/>
        </authorList>
    </citation>
    <scope>NUCLEOTIDE SEQUENCE [LARGE SCALE GENOMIC DNA]</scope>
    <source>
        <strain evidence="4 5">743A</strain>
    </source>
</reference>
<dbReference type="PANTHER" id="PTHR30308:SF2">
    <property type="entry name" value="SSRA-BINDING PROTEIN"/>
    <property type="match status" value="1"/>
</dbReference>
<sequence length="154" mass="17845">MTLKSKKIIANNKKAFFDYFIEDTFEAGIVLHGTEVKSLRMGKCSIKESFIRIEQGEVFVYNMHISPYEKGNIFNKDPLRVKKLLLHKYEINKISGKITQQGYTLVPLNVYLSGSLVKVEIGLARGKKLYDKRQDIAKKDQRREAEKDFKVKNL</sequence>
<evidence type="ECO:0000256" key="1">
    <source>
        <dbReference type="ARBA" id="ARBA00022490"/>
    </source>
</evidence>
<comment type="similarity">
    <text evidence="3">Belongs to the SmpB family.</text>
</comment>
<dbReference type="AlphaFoldDB" id="A0A1I6IKJ6"/>
<dbReference type="InterPro" id="IPR023620">
    <property type="entry name" value="SmpB"/>
</dbReference>
<name>A0A1I6IKJ6_9FIRM</name>
<dbReference type="OrthoDB" id="9805462at2"/>
<dbReference type="Gene3D" id="2.40.280.10">
    <property type="match status" value="1"/>
</dbReference>
<dbReference type="EMBL" id="FOYZ01000003">
    <property type="protein sequence ID" value="SFR67201.1"/>
    <property type="molecule type" value="Genomic_DNA"/>
</dbReference>
<comment type="subcellular location">
    <subcellularLocation>
        <location evidence="3">Cytoplasm</location>
    </subcellularLocation>
    <text evidence="3">The tmRNA-SmpB complex associates with stalled 70S ribosomes.</text>
</comment>
<evidence type="ECO:0000256" key="3">
    <source>
        <dbReference type="HAMAP-Rule" id="MF_00023"/>
    </source>
</evidence>
<comment type="function">
    <text evidence="3">Required for rescue of stalled ribosomes mediated by trans-translation. Binds to transfer-messenger RNA (tmRNA), required for stable association of tmRNA with ribosomes. tmRNA and SmpB together mimic tRNA shape, replacing the anticodon stem-loop with SmpB. tmRNA is encoded by the ssrA gene; the 2 termini fold to resemble tRNA(Ala) and it encodes a 'tag peptide', a short internal open reading frame. During trans-translation Ala-aminoacylated tmRNA acts like a tRNA, entering the A-site of stalled ribosomes, displacing the stalled mRNA. The ribosome then switches to translate the ORF on the tmRNA; the nascent peptide is terminated with the 'tag peptide' encoded by the tmRNA and targeted for degradation. The ribosome is freed to recommence translation, which seems to be the essential function of trans-translation.</text>
</comment>
<dbReference type="STRING" id="37658.SAMN05661086_00840"/>
<keyword evidence="5" id="KW-1185">Reference proteome</keyword>
<dbReference type="NCBIfam" id="NF003843">
    <property type="entry name" value="PRK05422.1"/>
    <property type="match status" value="1"/>
</dbReference>
<dbReference type="GO" id="GO:0070930">
    <property type="term" value="P:trans-translation-dependent protein tagging"/>
    <property type="evidence" value="ECO:0007669"/>
    <property type="project" value="TreeGrafter"/>
</dbReference>
<dbReference type="Pfam" id="PF01668">
    <property type="entry name" value="SmpB"/>
    <property type="match status" value="1"/>
</dbReference>
<dbReference type="GO" id="GO:0070929">
    <property type="term" value="P:trans-translation"/>
    <property type="evidence" value="ECO:0007669"/>
    <property type="project" value="UniProtKB-UniRule"/>
</dbReference>
<dbReference type="NCBIfam" id="TIGR00086">
    <property type="entry name" value="smpB"/>
    <property type="match status" value="1"/>
</dbReference>
<dbReference type="GO" id="GO:0005829">
    <property type="term" value="C:cytosol"/>
    <property type="evidence" value="ECO:0007669"/>
    <property type="project" value="TreeGrafter"/>
</dbReference>
<dbReference type="RefSeq" id="WP_092559455.1">
    <property type="nucleotide sequence ID" value="NZ_FOYZ01000003.1"/>
</dbReference>
<dbReference type="Proteomes" id="UP000199659">
    <property type="component" value="Unassembled WGS sequence"/>
</dbReference>
<evidence type="ECO:0000313" key="4">
    <source>
        <dbReference type="EMBL" id="SFR67201.1"/>
    </source>
</evidence>
<dbReference type="InterPro" id="IPR000037">
    <property type="entry name" value="SsrA-bd_prot"/>
</dbReference>
<proteinExistence type="inferred from homology"/>
<dbReference type="CDD" id="cd09294">
    <property type="entry name" value="SmpB"/>
    <property type="match status" value="1"/>
</dbReference>
<keyword evidence="1 3" id="KW-0963">Cytoplasm</keyword>
<dbReference type="InterPro" id="IPR020081">
    <property type="entry name" value="SsrA-bd_prot_CS"/>
</dbReference>
<gene>
    <name evidence="3" type="primary">smpB</name>
    <name evidence="4" type="ORF">SAMN05661086_00840</name>
</gene>
<protein>
    <recommendedName>
        <fullName evidence="3">SsrA-binding protein</fullName>
    </recommendedName>
    <alternativeName>
        <fullName evidence="3">Small protein B</fullName>
    </alternativeName>
</protein>
<evidence type="ECO:0000256" key="2">
    <source>
        <dbReference type="ARBA" id="ARBA00022884"/>
    </source>
</evidence>
<keyword evidence="2 3" id="KW-0694">RNA-binding</keyword>
<dbReference type="HAMAP" id="MF_00023">
    <property type="entry name" value="SmpB"/>
    <property type="match status" value="1"/>
</dbReference>
<dbReference type="PROSITE" id="PS01317">
    <property type="entry name" value="SSRP"/>
    <property type="match status" value="1"/>
</dbReference>
<dbReference type="PANTHER" id="PTHR30308">
    <property type="entry name" value="TMRNA-BINDING COMPONENT OF TRANS-TRANSLATION TAGGING COMPLEX"/>
    <property type="match status" value="1"/>
</dbReference>